<dbReference type="EMBL" id="FOSQ01000003">
    <property type="protein sequence ID" value="SFK52606.1"/>
    <property type="molecule type" value="Genomic_DNA"/>
</dbReference>
<evidence type="ECO:0000313" key="2">
    <source>
        <dbReference type="EMBL" id="SFK52606.1"/>
    </source>
</evidence>
<evidence type="ECO:0000256" key="1">
    <source>
        <dbReference type="SAM" id="Phobius"/>
    </source>
</evidence>
<gene>
    <name evidence="2" type="ORF">SAMN02745775_103223</name>
</gene>
<organism evidence="2 3">
    <name type="scientific">Falsiroseomonas stagni DSM 19981</name>
    <dbReference type="NCBI Taxonomy" id="1123062"/>
    <lineage>
        <taxon>Bacteria</taxon>
        <taxon>Pseudomonadati</taxon>
        <taxon>Pseudomonadota</taxon>
        <taxon>Alphaproteobacteria</taxon>
        <taxon>Acetobacterales</taxon>
        <taxon>Roseomonadaceae</taxon>
        <taxon>Falsiroseomonas</taxon>
    </lineage>
</organism>
<keyword evidence="3" id="KW-1185">Reference proteome</keyword>
<dbReference type="AlphaFoldDB" id="A0A1I4A9V9"/>
<reference evidence="2 3" key="1">
    <citation type="submission" date="2016-10" db="EMBL/GenBank/DDBJ databases">
        <authorList>
            <person name="de Groot N.N."/>
        </authorList>
    </citation>
    <scope>NUCLEOTIDE SEQUENCE [LARGE SCALE GENOMIC DNA]</scope>
    <source>
        <strain evidence="2 3">DSM 19981</strain>
    </source>
</reference>
<feature type="transmembrane region" description="Helical" evidence="1">
    <location>
        <begin position="66"/>
        <end position="88"/>
    </location>
</feature>
<evidence type="ECO:0000313" key="3">
    <source>
        <dbReference type="Proteomes" id="UP000199473"/>
    </source>
</evidence>
<protein>
    <submittedName>
        <fullName evidence="2">Uncharacterized protein</fullName>
    </submittedName>
</protein>
<proteinExistence type="predicted"/>
<dbReference type="STRING" id="1123062.SAMN02745775_103223"/>
<name>A0A1I4A9V9_9PROT</name>
<dbReference type="Proteomes" id="UP000199473">
    <property type="component" value="Unassembled WGS sequence"/>
</dbReference>
<accession>A0A1I4A9V9</accession>
<keyword evidence="1" id="KW-1133">Transmembrane helix</keyword>
<feature type="transmembrane region" description="Helical" evidence="1">
    <location>
        <begin position="34"/>
        <end position="60"/>
    </location>
</feature>
<sequence length="308" mass="31243">MAVPERGGAAGAERGAAAKGLLGRRKTSVPIPPARLAGIAGLWVAAGLLGLGCFLLFSAAVPKIGLPAHLAIGTLPLASALWAQAVIFPKPRPPSPSPRSLPITPGPVRAVALPDVPAPLVARLLLDAAQRPETEAERREIAARRAHDPVFAAAADGLDETATRALLASRRHAVLAADLGATARRIAAARAVQAPLPPDPRRDELHAALAATSPAAAAALLEVMRVAPDLDPARVAANLLRDAPATPDPGAAPKLDETSLAEALEALSRLGPVTAQPNPDGSITLRPRYAVLSAPGIPASGVLLAPPG</sequence>
<keyword evidence="1" id="KW-0812">Transmembrane</keyword>
<keyword evidence="1" id="KW-0472">Membrane</keyword>